<reference evidence="2 3" key="1">
    <citation type="journal article" date="2010" name="Nat. Biotechnol.">
        <title>Genome sequence of the model mushroom Schizophyllum commune.</title>
        <authorList>
            <person name="Ohm R.A."/>
            <person name="de Jong J.F."/>
            <person name="Lugones L.G."/>
            <person name="Aerts A."/>
            <person name="Kothe E."/>
            <person name="Stajich J.E."/>
            <person name="de Vries R.P."/>
            <person name="Record E."/>
            <person name="Levasseur A."/>
            <person name="Baker S.E."/>
            <person name="Bartholomew K.A."/>
            <person name="Coutinho P.M."/>
            <person name="Erdmann S."/>
            <person name="Fowler T.J."/>
            <person name="Gathman A.C."/>
            <person name="Lombard V."/>
            <person name="Henrissat B."/>
            <person name="Knabe N."/>
            <person name="Kuees U."/>
            <person name="Lilly W.W."/>
            <person name="Lindquist E."/>
            <person name="Lucas S."/>
            <person name="Magnuson J.K."/>
            <person name="Piumi F."/>
            <person name="Raudaskoski M."/>
            <person name="Salamov A."/>
            <person name="Schmutz J."/>
            <person name="Schwarze F.W.M.R."/>
            <person name="vanKuyk P.A."/>
            <person name="Horton J.S."/>
            <person name="Grigoriev I.V."/>
            <person name="Woesten H.A.B."/>
        </authorList>
    </citation>
    <scope>NUCLEOTIDE SEQUENCE [LARGE SCALE GENOMIC DNA]</scope>
    <source>
        <strain evidence="3">H4-8 / FGSC 9210</strain>
    </source>
</reference>
<evidence type="ECO:0000313" key="2">
    <source>
        <dbReference type="EMBL" id="EFI93919.1"/>
    </source>
</evidence>
<accession>D8QEV8</accession>
<feature type="non-terminal residue" evidence="2">
    <location>
        <position position="112"/>
    </location>
</feature>
<evidence type="ECO:0000256" key="1">
    <source>
        <dbReference type="SAM" id="MobiDB-lite"/>
    </source>
</evidence>
<dbReference type="EMBL" id="GL377310">
    <property type="protein sequence ID" value="EFI93919.1"/>
    <property type="molecule type" value="Genomic_DNA"/>
</dbReference>
<dbReference type="InParanoid" id="D8QEV8"/>
<evidence type="ECO:0000313" key="3">
    <source>
        <dbReference type="Proteomes" id="UP000007431"/>
    </source>
</evidence>
<organism evidence="3">
    <name type="scientific">Schizophyllum commune (strain H4-8 / FGSC 9210)</name>
    <name type="common">Split gill fungus</name>
    <dbReference type="NCBI Taxonomy" id="578458"/>
    <lineage>
        <taxon>Eukaryota</taxon>
        <taxon>Fungi</taxon>
        <taxon>Dikarya</taxon>
        <taxon>Basidiomycota</taxon>
        <taxon>Agaricomycotina</taxon>
        <taxon>Agaricomycetes</taxon>
        <taxon>Agaricomycetidae</taxon>
        <taxon>Agaricales</taxon>
        <taxon>Schizophyllaceae</taxon>
        <taxon>Schizophyllum</taxon>
    </lineage>
</organism>
<proteinExistence type="predicted"/>
<dbReference type="KEGG" id="scm:SCHCO_02635770"/>
<protein>
    <submittedName>
        <fullName evidence="2">Uncharacterized protein</fullName>
    </submittedName>
</protein>
<sequence>MIMAPFPPPPIHTAVCSSLATDELKLLPLPLLFPLSLPSCPLPPLLSSLTPPVHAHPFNSPSRPSFVPPLTSSPPPIPLTSHPPPLHHSLSPSPPSRRDCGAFRVYDALRLP</sequence>
<feature type="compositionally biased region" description="Pro residues" evidence="1">
    <location>
        <begin position="71"/>
        <end position="86"/>
    </location>
</feature>
<feature type="region of interest" description="Disordered" evidence="1">
    <location>
        <begin position="59"/>
        <end position="100"/>
    </location>
</feature>
<name>D8QEV8_SCHCM</name>
<dbReference type="AlphaFoldDB" id="D8QEV8"/>
<dbReference type="Proteomes" id="UP000007431">
    <property type="component" value="Unassembled WGS sequence"/>
</dbReference>
<dbReference type="VEuPathDB" id="FungiDB:SCHCODRAFT_02635770"/>
<dbReference type="GeneID" id="9590773"/>
<keyword evidence="3" id="KW-1185">Reference proteome</keyword>
<gene>
    <name evidence="2" type="ORF">SCHCODRAFT_112402</name>
</gene>
<dbReference type="HOGENOM" id="CLU_2147318_0_0_1"/>